<feature type="active site" description="Proton acceptor" evidence="12">
    <location>
        <position position="763"/>
    </location>
</feature>
<comment type="similarity">
    <text evidence="2 11 15">Belongs to the peptidase C19 family.</text>
</comment>
<dbReference type="OrthoDB" id="361536at2759"/>
<dbReference type="InterPro" id="IPR050185">
    <property type="entry name" value="Ub_carboxyl-term_hydrolase"/>
</dbReference>
<dbReference type="Gene3D" id="3.30.40.10">
    <property type="entry name" value="Zinc/RING finger domain, C3HC4 (zinc finger)"/>
    <property type="match status" value="2"/>
</dbReference>
<dbReference type="Gene3D" id="1.10.8.10">
    <property type="entry name" value="DNA helicase RuvA subunit, C-terminal domain"/>
    <property type="match status" value="2"/>
</dbReference>
<name>A0A914ACH5_PATMI</name>
<evidence type="ECO:0000256" key="2">
    <source>
        <dbReference type="ARBA" id="ARBA00009085"/>
    </source>
</evidence>
<proteinExistence type="inferred from homology"/>
<evidence type="ECO:0000256" key="11">
    <source>
        <dbReference type="PIRNR" id="PIRNR016308"/>
    </source>
</evidence>
<dbReference type="Pfam" id="PF00443">
    <property type="entry name" value="UCH"/>
    <property type="match status" value="1"/>
</dbReference>
<dbReference type="SUPFAM" id="SSF57850">
    <property type="entry name" value="RING/U-box"/>
    <property type="match status" value="1"/>
</dbReference>
<dbReference type="GeneID" id="119732112"/>
<dbReference type="RefSeq" id="XP_038061433.1">
    <property type="nucleotide sequence ID" value="XM_038205505.1"/>
</dbReference>
<dbReference type="GO" id="GO:0016579">
    <property type="term" value="P:protein deubiquitination"/>
    <property type="evidence" value="ECO:0007669"/>
    <property type="project" value="InterPro"/>
</dbReference>
<dbReference type="PROSITE" id="PS00973">
    <property type="entry name" value="USP_2"/>
    <property type="match status" value="1"/>
</dbReference>
<dbReference type="InterPro" id="IPR001607">
    <property type="entry name" value="Znf_UBP"/>
</dbReference>
<keyword evidence="5" id="KW-0677">Repeat</keyword>
<keyword evidence="21" id="KW-1185">Reference proteome</keyword>
<dbReference type="GO" id="GO:0008270">
    <property type="term" value="F:zinc ion binding"/>
    <property type="evidence" value="ECO:0007669"/>
    <property type="project" value="UniProtKB-UniRule"/>
</dbReference>
<dbReference type="InterPro" id="IPR018200">
    <property type="entry name" value="USP_CS"/>
</dbReference>
<dbReference type="FunFam" id="3.30.40.10:FF:000026">
    <property type="entry name" value="Ubiquitin carboxyl-terminal hydrolase"/>
    <property type="match status" value="1"/>
</dbReference>
<sequence length="801" mass="89733">MAALMLHDFINEVRVPLGGDKIFKDECAFSFDNPESDTGLYVCMKTFLGFGKEHVLRHFHHTGNKVYLHLKTVKKKKPKTQEEEEKPKPTRLAIGVEGGFDVEDQNQYEYEEHNSVVILPDYLVVPLPDQDIPLKVQQAVTGILAAESASRQEQVAAWDGEARKVSKHAENLLQLDNGVKVPPRGWKCSRCDLTDNLWMNLTDGAILCGRRYFDGSGGNNHALEHFGELKYPLAVKLGTITANGADVFSYDEDDMVEDPKLAQHLAHFGINMMIMEKTDKTMTELEIDLNTKVAEWDVIQEAGSKLTPLYGSGYTGIRNLGNSCYMNSVMQVVFTIPDFIQKYANQTEVIFSTPVQDPTSDFNIQMSKLGHGLQSGKYSKEPQSIDESGEPQELSQEGITPRMFKALIGRGHPEFSTNRQQDAEEFLLHLSNIIERNSVGSNNPCDCFKFELEERIQCVQSGQVRYKKRSDFLLSLPIPLAAAINKEEVAAYEAKKKDLEAKKQPVDPKELVRPRIPVSACLEAFMAPETVEDFFSSALQAKSVATRSAKLATFPDFLVIQLKKFTLSENWVPKKLDVAVDMPDELDLTAYRGSGLQPGEVELPEGDSPPEPEPEISEETVQQLMDMGFAREGCKKAVYHTKNSGVDAAMNWVFQHMSDADFAEPLQLAGPKKAPEFVVNEDSIAMILSMGFGRDQAIRALKATDNNIERAADWIFSHLDDPVAMETGQAEAQPAVQRCRDGNGKYRLMAFISHMGTSTSCGHYVCHIFKDGRWVIYNDRKVAMSAHPPKDLGYLYFYQRL</sequence>
<keyword evidence="7 11" id="KW-0833">Ubl conjugation pathway</keyword>
<dbReference type="InterPro" id="IPR038765">
    <property type="entry name" value="Papain-like_cys_pep_sf"/>
</dbReference>
<dbReference type="InterPro" id="IPR013083">
    <property type="entry name" value="Znf_RING/FYVE/PHD"/>
</dbReference>
<dbReference type="InterPro" id="IPR016652">
    <property type="entry name" value="Ubiquitinyl_hydrolase"/>
</dbReference>
<keyword evidence="9 11" id="KW-0788">Thiol protease</keyword>
<dbReference type="PANTHER" id="PTHR21646">
    <property type="entry name" value="UBIQUITIN CARBOXYL-TERMINAL HYDROLASE"/>
    <property type="match status" value="1"/>
</dbReference>
<dbReference type="PANTHER" id="PTHR21646:SF10">
    <property type="entry name" value="UBIQUITIN CARBOXYL-TERMINAL HYDROLASE 14"/>
    <property type="match status" value="1"/>
</dbReference>
<dbReference type="CDD" id="cd14294">
    <property type="entry name" value="UBA1_UBP5_like"/>
    <property type="match status" value="1"/>
</dbReference>
<evidence type="ECO:0000256" key="16">
    <source>
        <dbReference type="SAM" id="MobiDB-lite"/>
    </source>
</evidence>
<dbReference type="Pfam" id="PF00627">
    <property type="entry name" value="UBA"/>
    <property type="match status" value="2"/>
</dbReference>
<keyword evidence="8 11" id="KW-0378">Hydrolase</keyword>
<feature type="region of interest" description="Disordered" evidence="16">
    <location>
        <begin position="373"/>
        <end position="396"/>
    </location>
</feature>
<evidence type="ECO:0000256" key="1">
    <source>
        <dbReference type="ARBA" id="ARBA00000707"/>
    </source>
</evidence>
<feature type="binding site" evidence="13">
    <location>
        <position position="221"/>
    </location>
    <ligand>
        <name>Zn(2+)</name>
        <dbReference type="ChEBI" id="CHEBI:29105"/>
    </ligand>
</feature>
<evidence type="ECO:0000256" key="15">
    <source>
        <dbReference type="RuleBase" id="RU366025"/>
    </source>
</evidence>
<evidence type="ECO:0000259" key="19">
    <source>
        <dbReference type="PROSITE" id="PS50271"/>
    </source>
</evidence>
<dbReference type="PROSITE" id="PS50030">
    <property type="entry name" value="UBA"/>
    <property type="match status" value="2"/>
</dbReference>
<feature type="binding site" evidence="13">
    <location>
        <position position="188"/>
    </location>
    <ligand>
        <name>Zn(2+)</name>
        <dbReference type="ChEBI" id="CHEBI:29105"/>
    </ligand>
</feature>
<feature type="compositionally biased region" description="Acidic residues" evidence="16">
    <location>
        <begin position="602"/>
        <end position="615"/>
    </location>
</feature>
<evidence type="ECO:0000259" key="18">
    <source>
        <dbReference type="PROSITE" id="PS50235"/>
    </source>
</evidence>
<dbReference type="Pfam" id="PF02148">
    <property type="entry name" value="zf-UBP"/>
    <property type="match status" value="1"/>
</dbReference>
<dbReference type="SUPFAM" id="SSF54001">
    <property type="entry name" value="Cysteine proteinases"/>
    <property type="match status" value="1"/>
</dbReference>
<dbReference type="PROSITE" id="PS00972">
    <property type="entry name" value="USP_1"/>
    <property type="match status" value="1"/>
</dbReference>
<dbReference type="EnsemblMetazoa" id="XM_038205505.1">
    <property type="protein sequence ID" value="XP_038061433.1"/>
    <property type="gene ID" value="LOC119732112"/>
</dbReference>
<dbReference type="PROSITE" id="PS50271">
    <property type="entry name" value="ZF_UBP"/>
    <property type="match status" value="1"/>
</dbReference>
<evidence type="ECO:0000259" key="17">
    <source>
        <dbReference type="PROSITE" id="PS50030"/>
    </source>
</evidence>
<keyword evidence="3 11" id="KW-0645">Protease</keyword>
<dbReference type="Proteomes" id="UP000887568">
    <property type="component" value="Unplaced"/>
</dbReference>
<protein>
    <recommendedName>
        <fullName evidence="11 15">Ubiquitin carboxyl-terminal hydrolase</fullName>
        <ecNumber evidence="11 15">3.4.19.12</ecNumber>
    </recommendedName>
</protein>
<dbReference type="InterPro" id="IPR009060">
    <property type="entry name" value="UBA-like_sf"/>
</dbReference>
<evidence type="ECO:0000313" key="21">
    <source>
        <dbReference type="Proteomes" id="UP000887568"/>
    </source>
</evidence>
<dbReference type="GO" id="GO:0006508">
    <property type="term" value="P:proteolysis"/>
    <property type="evidence" value="ECO:0007669"/>
    <property type="project" value="UniProtKB-KW"/>
</dbReference>
<evidence type="ECO:0000256" key="4">
    <source>
        <dbReference type="ARBA" id="ARBA00022723"/>
    </source>
</evidence>
<feature type="region of interest" description="Disordered" evidence="16">
    <location>
        <begin position="594"/>
        <end position="615"/>
    </location>
</feature>
<comment type="catalytic activity">
    <reaction evidence="1 11 15">
        <text>Thiol-dependent hydrolysis of ester, thioester, amide, peptide and isopeptide bonds formed by the C-terminal Gly of ubiquitin (a 76-residue protein attached to proteins as an intracellular targeting signal).</text>
        <dbReference type="EC" id="3.4.19.12"/>
    </reaction>
</comment>
<dbReference type="AlphaFoldDB" id="A0A914ACH5"/>
<dbReference type="EC" id="3.4.19.12" evidence="11 15"/>
<dbReference type="InterPro" id="IPR001394">
    <property type="entry name" value="Peptidase_C19_UCH"/>
</dbReference>
<dbReference type="InterPro" id="IPR041432">
    <property type="entry name" value="UBP13_Znf-UBP_var"/>
</dbReference>
<evidence type="ECO:0000256" key="5">
    <source>
        <dbReference type="ARBA" id="ARBA00022737"/>
    </source>
</evidence>
<dbReference type="SMART" id="SM00165">
    <property type="entry name" value="UBA"/>
    <property type="match status" value="2"/>
</dbReference>
<feature type="domain" description="UBA" evidence="17">
    <location>
        <begin position="615"/>
        <end position="656"/>
    </location>
</feature>
<feature type="binding site" evidence="13">
    <location>
        <position position="191"/>
    </location>
    <ligand>
        <name>Zn(2+)</name>
        <dbReference type="ChEBI" id="CHEBI:29105"/>
    </ligand>
</feature>
<evidence type="ECO:0000256" key="7">
    <source>
        <dbReference type="ARBA" id="ARBA00022786"/>
    </source>
</evidence>
<organism evidence="20 21">
    <name type="scientific">Patiria miniata</name>
    <name type="common">Bat star</name>
    <name type="synonym">Asterina miniata</name>
    <dbReference type="NCBI Taxonomy" id="46514"/>
    <lineage>
        <taxon>Eukaryota</taxon>
        <taxon>Metazoa</taxon>
        <taxon>Echinodermata</taxon>
        <taxon>Eleutherozoa</taxon>
        <taxon>Asterozoa</taxon>
        <taxon>Asteroidea</taxon>
        <taxon>Valvatacea</taxon>
        <taxon>Valvatida</taxon>
        <taxon>Asterinidae</taxon>
        <taxon>Patiria</taxon>
    </lineage>
</organism>
<evidence type="ECO:0000313" key="20">
    <source>
        <dbReference type="EnsemblMetazoa" id="XP_038061433.1"/>
    </source>
</evidence>
<evidence type="ECO:0000256" key="9">
    <source>
        <dbReference type="ARBA" id="ARBA00022807"/>
    </source>
</evidence>
<evidence type="ECO:0000256" key="14">
    <source>
        <dbReference type="PROSITE-ProRule" id="PRU00502"/>
    </source>
</evidence>
<evidence type="ECO:0000256" key="10">
    <source>
        <dbReference type="ARBA" id="ARBA00022833"/>
    </source>
</evidence>
<dbReference type="PROSITE" id="PS50235">
    <property type="entry name" value="USP_3"/>
    <property type="match status" value="1"/>
</dbReference>
<dbReference type="InterPro" id="IPR015940">
    <property type="entry name" value="UBA"/>
</dbReference>
<keyword evidence="6 14" id="KW-0863">Zinc-finger</keyword>
<feature type="domain" description="UBA" evidence="17">
    <location>
        <begin position="678"/>
        <end position="718"/>
    </location>
</feature>
<dbReference type="PIRSF" id="PIRSF016308">
    <property type="entry name" value="UBP"/>
    <property type="match status" value="1"/>
</dbReference>
<dbReference type="FunFam" id="1.10.8.10:FF:000016">
    <property type="entry name" value="Ubiquitin carboxyl-terminal hydrolase"/>
    <property type="match status" value="1"/>
</dbReference>
<keyword evidence="10 11" id="KW-0862">Zinc</keyword>
<accession>A0A914ACH5</accession>
<evidence type="ECO:0000256" key="13">
    <source>
        <dbReference type="PIRSR" id="PIRSR016308-3"/>
    </source>
</evidence>
<reference evidence="20" key="1">
    <citation type="submission" date="2022-11" db="UniProtKB">
        <authorList>
            <consortium name="EnsemblMetazoa"/>
        </authorList>
    </citation>
    <scope>IDENTIFICATION</scope>
</reference>
<feature type="domain" description="USP" evidence="18">
    <location>
        <begin position="315"/>
        <end position="801"/>
    </location>
</feature>
<dbReference type="CDD" id="cd02658">
    <property type="entry name" value="Peptidase_C19B"/>
    <property type="match status" value="1"/>
</dbReference>
<dbReference type="Pfam" id="PF17807">
    <property type="entry name" value="zf-UBP_var"/>
    <property type="match status" value="1"/>
</dbReference>
<dbReference type="CDD" id="cd14386">
    <property type="entry name" value="UBA2_UBP5"/>
    <property type="match status" value="1"/>
</dbReference>
<dbReference type="SUPFAM" id="SSF46934">
    <property type="entry name" value="UBA-like"/>
    <property type="match status" value="1"/>
</dbReference>
<dbReference type="SMART" id="SM00290">
    <property type="entry name" value="ZnF_UBP"/>
    <property type="match status" value="1"/>
</dbReference>
<dbReference type="FunFam" id="1.10.8.10:FF:000003">
    <property type="entry name" value="UV excision repair protein RAD23 homolog"/>
    <property type="match status" value="1"/>
</dbReference>
<feature type="active site" description="Nucleophile" evidence="12">
    <location>
        <position position="324"/>
    </location>
</feature>
<feature type="domain" description="UBP-type" evidence="19">
    <location>
        <begin position="164"/>
        <end position="272"/>
    </location>
</feature>
<dbReference type="Gene3D" id="3.90.70.10">
    <property type="entry name" value="Cysteine proteinases"/>
    <property type="match status" value="1"/>
</dbReference>
<dbReference type="GO" id="GO:0004843">
    <property type="term" value="F:cysteine-type deubiquitinase activity"/>
    <property type="evidence" value="ECO:0007669"/>
    <property type="project" value="UniProtKB-UniRule"/>
</dbReference>
<feature type="binding site" evidence="13">
    <location>
        <position position="208"/>
    </location>
    <ligand>
        <name>Zn(2+)</name>
        <dbReference type="ChEBI" id="CHEBI:29105"/>
    </ligand>
</feature>
<evidence type="ECO:0000256" key="8">
    <source>
        <dbReference type="ARBA" id="ARBA00022801"/>
    </source>
</evidence>
<keyword evidence="4 11" id="KW-0479">Metal-binding</keyword>
<evidence type="ECO:0000256" key="12">
    <source>
        <dbReference type="PIRSR" id="PIRSR016308-1"/>
    </source>
</evidence>
<evidence type="ECO:0000256" key="6">
    <source>
        <dbReference type="ARBA" id="ARBA00022771"/>
    </source>
</evidence>
<dbReference type="OMA" id="FVPCEHT"/>
<evidence type="ECO:0000256" key="3">
    <source>
        <dbReference type="ARBA" id="ARBA00022670"/>
    </source>
</evidence>
<dbReference type="InterPro" id="IPR028889">
    <property type="entry name" value="USP"/>
</dbReference>